<protein>
    <recommendedName>
        <fullName evidence="2">Protein kinase domain-containing protein</fullName>
    </recommendedName>
</protein>
<evidence type="ECO:0000313" key="3">
    <source>
        <dbReference type="EMBL" id="KAJ9144545.1"/>
    </source>
</evidence>
<dbReference type="PANTHER" id="PTHR44305">
    <property type="entry name" value="SI:DKEY-192D15.2-RELATED"/>
    <property type="match status" value="1"/>
</dbReference>
<dbReference type="PROSITE" id="PS50011">
    <property type="entry name" value="PROTEIN_KINASE_DOM"/>
    <property type="match status" value="1"/>
</dbReference>
<dbReference type="InterPro" id="IPR011009">
    <property type="entry name" value="Kinase-like_dom_sf"/>
</dbReference>
<dbReference type="Gene3D" id="1.10.510.10">
    <property type="entry name" value="Transferase(Phosphotransferase) domain 1"/>
    <property type="match status" value="1"/>
</dbReference>
<dbReference type="PROSITE" id="PS00107">
    <property type="entry name" value="PROTEIN_KINASE_ATP"/>
    <property type="match status" value="1"/>
</dbReference>
<keyword evidence="1" id="KW-0547">Nucleotide-binding</keyword>
<evidence type="ECO:0000313" key="4">
    <source>
        <dbReference type="Proteomes" id="UP001174694"/>
    </source>
</evidence>
<feature type="domain" description="Protein kinase" evidence="2">
    <location>
        <begin position="122"/>
        <end position="479"/>
    </location>
</feature>
<dbReference type="SMART" id="SM00220">
    <property type="entry name" value="S_TKc"/>
    <property type="match status" value="1"/>
</dbReference>
<dbReference type="InterPro" id="IPR017441">
    <property type="entry name" value="Protein_kinase_ATP_BS"/>
</dbReference>
<organism evidence="3 4">
    <name type="scientific">Pleurostoma richardsiae</name>
    <dbReference type="NCBI Taxonomy" id="41990"/>
    <lineage>
        <taxon>Eukaryota</taxon>
        <taxon>Fungi</taxon>
        <taxon>Dikarya</taxon>
        <taxon>Ascomycota</taxon>
        <taxon>Pezizomycotina</taxon>
        <taxon>Sordariomycetes</taxon>
        <taxon>Sordariomycetidae</taxon>
        <taxon>Calosphaeriales</taxon>
        <taxon>Pleurostomataceae</taxon>
        <taxon>Pleurostoma</taxon>
    </lineage>
</organism>
<evidence type="ECO:0000256" key="1">
    <source>
        <dbReference type="PROSITE-ProRule" id="PRU10141"/>
    </source>
</evidence>
<name>A0AA38RY16_9PEZI</name>
<dbReference type="EMBL" id="JANBVO010000016">
    <property type="protein sequence ID" value="KAJ9144545.1"/>
    <property type="molecule type" value="Genomic_DNA"/>
</dbReference>
<comment type="caution">
    <text evidence="3">The sequence shown here is derived from an EMBL/GenBank/DDBJ whole genome shotgun (WGS) entry which is preliminary data.</text>
</comment>
<dbReference type="Proteomes" id="UP001174694">
    <property type="component" value="Unassembled WGS sequence"/>
</dbReference>
<reference evidence="3" key="1">
    <citation type="submission" date="2022-07" db="EMBL/GenBank/DDBJ databases">
        <title>Fungi with potential for degradation of polypropylene.</title>
        <authorList>
            <person name="Gostincar C."/>
        </authorList>
    </citation>
    <scope>NUCLEOTIDE SEQUENCE</scope>
    <source>
        <strain evidence="3">EXF-13308</strain>
    </source>
</reference>
<dbReference type="GO" id="GO:0005524">
    <property type="term" value="F:ATP binding"/>
    <property type="evidence" value="ECO:0007669"/>
    <property type="project" value="UniProtKB-UniRule"/>
</dbReference>
<proteinExistence type="predicted"/>
<dbReference type="GO" id="GO:0004672">
    <property type="term" value="F:protein kinase activity"/>
    <property type="evidence" value="ECO:0007669"/>
    <property type="project" value="InterPro"/>
</dbReference>
<dbReference type="PANTHER" id="PTHR44305:SF2">
    <property type="entry name" value="SI:DKEY-192D15.2"/>
    <property type="match status" value="1"/>
</dbReference>
<keyword evidence="1" id="KW-0067">ATP-binding</keyword>
<keyword evidence="4" id="KW-1185">Reference proteome</keyword>
<gene>
    <name evidence="3" type="ORF">NKR23_g5943</name>
</gene>
<dbReference type="AlphaFoldDB" id="A0AA38RY16"/>
<accession>A0AA38RY16</accession>
<evidence type="ECO:0000259" key="2">
    <source>
        <dbReference type="PROSITE" id="PS50011"/>
    </source>
</evidence>
<dbReference type="InterPro" id="IPR000719">
    <property type="entry name" value="Prot_kinase_dom"/>
</dbReference>
<dbReference type="SUPFAM" id="SSF56112">
    <property type="entry name" value="Protein kinase-like (PK-like)"/>
    <property type="match status" value="1"/>
</dbReference>
<feature type="binding site" evidence="1">
    <location>
        <position position="154"/>
    </location>
    <ligand>
        <name>ATP</name>
        <dbReference type="ChEBI" id="CHEBI:30616"/>
    </ligand>
</feature>
<dbReference type="InterPro" id="IPR053083">
    <property type="entry name" value="TF_kinase-domain_protein"/>
</dbReference>
<sequence>MQIRFLHQLRHQFRIQAQPLVQTHRKDQTQPYVQLRPYFQVQPQFQAQPAGKYHHYDRERRKPIWEKLQFPRKKPWAGPGDPAPLNLKRYERSDWRAGRNNPEATANQAIAELNRSFHQARCSIVKTLGVGGNGIAALIELTNLGGAVQRYVIKGDVNHGSGATAGEARWYRKVAGAKHILRRVRFRHLPMSRVVQNPDGPPVPQDNSGQALLEMVQLRKALDDNESLLLLEYMERGNLEQWISKMAARPNGRFPNRVLWLIFRCLIKGCLALAYPGLFNVYNANPDQYEIPDETETPAPDPPTNPLVHFDLDPLNVMVSGFDESHMLVPVVKIGDLGSVKDVRRYRFDRYYAWGFRRQGKYRIYPPEAFTPEWDRIVTVPSDYGEKTAGNYGEWTNLYQAALIMASLVTLCKPEYPPQARVYAEQDGQAIWSYGVYLMDPQFNSTSRTLRGLIGLCLNHVPADRPSLAEVYKHIEEILARDWSATESDVDVRAWATDFFASP</sequence>